<gene>
    <name evidence="2" type="ORF">GUJ93_ZPchr0007g3613</name>
</gene>
<feature type="region of interest" description="Disordered" evidence="1">
    <location>
        <begin position="1"/>
        <end position="24"/>
    </location>
</feature>
<dbReference type="Proteomes" id="UP000729402">
    <property type="component" value="Unassembled WGS sequence"/>
</dbReference>
<accession>A0A8J5VN12</accession>
<dbReference type="AlphaFoldDB" id="A0A8J5VN12"/>
<evidence type="ECO:0000256" key="1">
    <source>
        <dbReference type="SAM" id="MobiDB-lite"/>
    </source>
</evidence>
<protein>
    <submittedName>
        <fullName evidence="2">Uncharacterized protein</fullName>
    </submittedName>
</protein>
<reference evidence="2" key="2">
    <citation type="submission" date="2021-02" db="EMBL/GenBank/DDBJ databases">
        <authorList>
            <person name="Kimball J.A."/>
            <person name="Haas M.W."/>
            <person name="Macchietto M."/>
            <person name="Kono T."/>
            <person name="Duquette J."/>
            <person name="Shao M."/>
        </authorList>
    </citation>
    <scope>NUCLEOTIDE SEQUENCE</scope>
    <source>
        <tissue evidence="2">Fresh leaf tissue</tissue>
    </source>
</reference>
<proteinExistence type="predicted"/>
<dbReference type="EMBL" id="JAAALK010000282">
    <property type="protein sequence ID" value="KAG8078122.1"/>
    <property type="molecule type" value="Genomic_DNA"/>
</dbReference>
<evidence type="ECO:0000313" key="2">
    <source>
        <dbReference type="EMBL" id="KAG8078122.1"/>
    </source>
</evidence>
<keyword evidence="3" id="KW-1185">Reference proteome</keyword>
<feature type="compositionally biased region" description="Basic residues" evidence="1">
    <location>
        <begin position="12"/>
        <end position="22"/>
    </location>
</feature>
<name>A0A8J5VN12_ZIZPA</name>
<evidence type="ECO:0000313" key="3">
    <source>
        <dbReference type="Proteomes" id="UP000729402"/>
    </source>
</evidence>
<reference evidence="2" key="1">
    <citation type="journal article" date="2021" name="bioRxiv">
        <title>Whole Genome Assembly and Annotation of Northern Wild Rice, Zizania palustris L., Supports a Whole Genome Duplication in the Zizania Genus.</title>
        <authorList>
            <person name="Haas M."/>
            <person name="Kono T."/>
            <person name="Macchietto M."/>
            <person name="Millas R."/>
            <person name="McGilp L."/>
            <person name="Shao M."/>
            <person name="Duquette J."/>
            <person name="Hirsch C.N."/>
            <person name="Kimball J."/>
        </authorList>
    </citation>
    <scope>NUCLEOTIDE SEQUENCE</scope>
    <source>
        <tissue evidence="2">Fresh leaf tissue</tissue>
    </source>
</reference>
<feature type="compositionally biased region" description="Low complexity" evidence="1">
    <location>
        <begin position="1"/>
        <end position="11"/>
    </location>
</feature>
<sequence length="52" mass="5706">MRARARAGVLRRTPRRPRHGGHARQNAAMVFGGAARGRGRGFSDTCIYPART</sequence>
<organism evidence="2 3">
    <name type="scientific">Zizania palustris</name>
    <name type="common">Northern wild rice</name>
    <dbReference type="NCBI Taxonomy" id="103762"/>
    <lineage>
        <taxon>Eukaryota</taxon>
        <taxon>Viridiplantae</taxon>
        <taxon>Streptophyta</taxon>
        <taxon>Embryophyta</taxon>
        <taxon>Tracheophyta</taxon>
        <taxon>Spermatophyta</taxon>
        <taxon>Magnoliopsida</taxon>
        <taxon>Liliopsida</taxon>
        <taxon>Poales</taxon>
        <taxon>Poaceae</taxon>
        <taxon>BOP clade</taxon>
        <taxon>Oryzoideae</taxon>
        <taxon>Oryzeae</taxon>
        <taxon>Zizaniinae</taxon>
        <taxon>Zizania</taxon>
    </lineage>
</organism>
<comment type="caution">
    <text evidence="2">The sequence shown here is derived from an EMBL/GenBank/DDBJ whole genome shotgun (WGS) entry which is preliminary data.</text>
</comment>